<sequence>MANSSDSLASLQACRSMLRGIFKLLRLPLGQHDAKDDRPWLFPVKLKSQDEDQDLLGTMPDRVVGLCSRANAEALDLKLFWKGQGQLKCVCLLMTKEGKYLRHVWEGDSHFEGIQYTAHQPRSLQASEIDGDDEEEFLHLSTVAGDSMSLHLGRLQENVFACIFALVGTDDGLAFASDDVLQQFQELTMALHPAQSQEVIFTYRQGALRKECNIITSLCLYRGPHHTWRLEPMQLHLFSMRANKADLDPASAAEEVAHFVASKVRWLMKDRCWKVASDERGLHLPGNNNC</sequence>
<dbReference type="AlphaFoldDB" id="A0A812UB57"/>
<comment type="caution">
    <text evidence="1">The sequence shown here is derived from an EMBL/GenBank/DDBJ whole genome shotgun (WGS) entry which is preliminary data.</text>
</comment>
<proteinExistence type="predicted"/>
<protein>
    <submittedName>
        <fullName evidence="1">Uncharacterized protein</fullName>
    </submittedName>
</protein>
<dbReference type="Proteomes" id="UP000601435">
    <property type="component" value="Unassembled WGS sequence"/>
</dbReference>
<gene>
    <name evidence="1" type="ORF">SNEC2469_LOCUS16543</name>
</gene>
<organism evidence="1 2">
    <name type="scientific">Symbiodinium necroappetens</name>
    <dbReference type="NCBI Taxonomy" id="1628268"/>
    <lineage>
        <taxon>Eukaryota</taxon>
        <taxon>Sar</taxon>
        <taxon>Alveolata</taxon>
        <taxon>Dinophyceae</taxon>
        <taxon>Suessiales</taxon>
        <taxon>Symbiodiniaceae</taxon>
        <taxon>Symbiodinium</taxon>
    </lineage>
</organism>
<name>A0A812UB57_9DINO</name>
<dbReference type="OrthoDB" id="437003at2759"/>
<evidence type="ECO:0000313" key="2">
    <source>
        <dbReference type="Proteomes" id="UP000601435"/>
    </source>
</evidence>
<dbReference type="EMBL" id="CAJNJA010026964">
    <property type="protein sequence ID" value="CAE7568012.1"/>
    <property type="molecule type" value="Genomic_DNA"/>
</dbReference>
<evidence type="ECO:0000313" key="1">
    <source>
        <dbReference type="EMBL" id="CAE7568012.1"/>
    </source>
</evidence>
<keyword evidence="2" id="KW-1185">Reference proteome</keyword>
<accession>A0A812UB57</accession>
<reference evidence="1" key="1">
    <citation type="submission" date="2021-02" db="EMBL/GenBank/DDBJ databases">
        <authorList>
            <person name="Dougan E. K."/>
            <person name="Rhodes N."/>
            <person name="Thang M."/>
            <person name="Chan C."/>
        </authorList>
    </citation>
    <scope>NUCLEOTIDE SEQUENCE</scope>
</reference>